<protein>
    <recommendedName>
        <fullName evidence="4">Transcription antitermination protein RfaH</fullName>
    </recommendedName>
</protein>
<proteinExistence type="inferred from homology"/>
<dbReference type="InterPro" id="IPR036735">
    <property type="entry name" value="NGN_dom_sf"/>
</dbReference>
<reference evidence="6 7" key="1">
    <citation type="submission" date="2019-07" db="EMBL/GenBank/DDBJ databases">
        <title>The draft genome sequence of Vibrio algivorus M1486.</title>
        <authorList>
            <person name="Meng X."/>
        </authorList>
    </citation>
    <scope>NUCLEOTIDE SEQUENCE [LARGE SCALE GENOMIC DNA]</scope>
    <source>
        <strain evidence="6 7">M1486</strain>
    </source>
</reference>
<comment type="subunit">
    <text evidence="4">Interacts with both the nontemplate DNA and the RNA polymerase (RNAP).</text>
</comment>
<dbReference type="GO" id="GO:0003677">
    <property type="term" value="F:DNA binding"/>
    <property type="evidence" value="ECO:0007669"/>
    <property type="project" value="UniProtKB-UniRule"/>
</dbReference>
<dbReference type="InterPro" id="IPR006645">
    <property type="entry name" value="NGN-like_dom"/>
</dbReference>
<dbReference type="SUPFAM" id="SSF82679">
    <property type="entry name" value="N-utilization substance G protein NusG, N-terminal domain"/>
    <property type="match status" value="1"/>
</dbReference>
<dbReference type="RefSeq" id="WP_089123303.1">
    <property type="nucleotide sequence ID" value="NZ_BSPV01000009.1"/>
</dbReference>
<dbReference type="AlphaFoldDB" id="A0A557PAG7"/>
<evidence type="ECO:0000256" key="2">
    <source>
        <dbReference type="ARBA" id="ARBA00023015"/>
    </source>
</evidence>
<dbReference type="NCBIfam" id="TIGR01955">
    <property type="entry name" value="RfaH"/>
    <property type="match status" value="1"/>
</dbReference>
<dbReference type="GO" id="GO:0001073">
    <property type="term" value="F:transcription antitermination factor activity, DNA binding"/>
    <property type="evidence" value="ECO:0007669"/>
    <property type="project" value="UniProtKB-UniRule"/>
</dbReference>
<comment type="function">
    <text evidence="4">Enhances distal genes transcription elongation in a specialized subset of operons that encode extracytoplasmic components.</text>
</comment>
<dbReference type="PANTHER" id="PTHR30265:SF7">
    <property type="entry name" value="TRANSCRIPTION ANTITERMINATION PROTEIN RFAH"/>
    <property type="match status" value="1"/>
</dbReference>
<evidence type="ECO:0000256" key="1">
    <source>
        <dbReference type="ARBA" id="ARBA00022814"/>
    </source>
</evidence>
<comment type="caution">
    <text evidence="6">The sequence shown here is derived from an EMBL/GenBank/DDBJ whole genome shotgun (WGS) entry which is preliminary data.</text>
</comment>
<accession>A0A557PAG7</accession>
<dbReference type="GO" id="GO:0005829">
    <property type="term" value="C:cytosol"/>
    <property type="evidence" value="ECO:0007669"/>
    <property type="project" value="TreeGrafter"/>
</dbReference>
<dbReference type="HAMAP" id="MF_00951">
    <property type="entry name" value="RfaH"/>
    <property type="match status" value="1"/>
</dbReference>
<evidence type="ECO:0000256" key="4">
    <source>
        <dbReference type="HAMAP-Rule" id="MF_00951"/>
    </source>
</evidence>
<keyword evidence="3 4" id="KW-0804">Transcription</keyword>
<dbReference type="NCBIfam" id="NF006534">
    <property type="entry name" value="PRK09014.1"/>
    <property type="match status" value="1"/>
</dbReference>
<dbReference type="GO" id="GO:0006354">
    <property type="term" value="P:DNA-templated transcription elongation"/>
    <property type="evidence" value="ECO:0007669"/>
    <property type="project" value="InterPro"/>
</dbReference>
<evidence type="ECO:0000313" key="6">
    <source>
        <dbReference type="EMBL" id="TVO37643.1"/>
    </source>
</evidence>
<dbReference type="OrthoDB" id="9790639at2"/>
<organism evidence="6 7">
    <name type="scientific">Vibrio algivorus</name>
    <dbReference type="NCBI Taxonomy" id="1667024"/>
    <lineage>
        <taxon>Bacteria</taxon>
        <taxon>Pseudomonadati</taxon>
        <taxon>Pseudomonadota</taxon>
        <taxon>Gammaproteobacteria</taxon>
        <taxon>Vibrionales</taxon>
        <taxon>Vibrionaceae</taxon>
        <taxon>Vibrio</taxon>
    </lineage>
</organism>
<comment type="similarity">
    <text evidence="4">Belongs to the RfaH family.</text>
</comment>
<dbReference type="SMART" id="SM00738">
    <property type="entry name" value="NGN"/>
    <property type="match status" value="1"/>
</dbReference>
<evidence type="ECO:0000313" key="7">
    <source>
        <dbReference type="Proteomes" id="UP000319828"/>
    </source>
</evidence>
<dbReference type="EMBL" id="VMKJ01000009">
    <property type="protein sequence ID" value="TVO37643.1"/>
    <property type="molecule type" value="Genomic_DNA"/>
</dbReference>
<evidence type="ECO:0000259" key="5">
    <source>
        <dbReference type="SMART" id="SM00738"/>
    </source>
</evidence>
<dbReference type="InterPro" id="IPR043425">
    <property type="entry name" value="NusG-like"/>
</dbReference>
<dbReference type="Pfam" id="PF02357">
    <property type="entry name" value="NusG"/>
    <property type="match status" value="1"/>
</dbReference>
<dbReference type="InterPro" id="IPR010215">
    <property type="entry name" value="Transcription_antiterm_RfaH"/>
</dbReference>
<keyword evidence="1 4" id="KW-0889">Transcription antitermination</keyword>
<name>A0A557PAG7_9VIBR</name>
<feature type="domain" description="NusG-like N-terminal" evidence="5">
    <location>
        <begin position="1"/>
        <end position="101"/>
    </location>
</feature>
<dbReference type="Proteomes" id="UP000319828">
    <property type="component" value="Unassembled WGS sequence"/>
</dbReference>
<sequence length="165" mass="19545">MKSWYLLYCKRGEQKRAKMHLENQGVECYYPEIEIEKILRGKRQQVMEPLFPSYIFIALEDEEHLSFTTIRSTRGVMDFVRFGGKPHKVSRSLIQHLQRRIYQEELLEEQAPKKGETIQIKSGQFSGLKAIYQEPDGEKRSILLITLINQEVEVRVENSDVEWRN</sequence>
<dbReference type="CDD" id="cd09892">
    <property type="entry name" value="NGN_SP_RfaH"/>
    <property type="match status" value="1"/>
</dbReference>
<dbReference type="Gene3D" id="3.30.70.940">
    <property type="entry name" value="NusG, N-terminal domain"/>
    <property type="match status" value="1"/>
</dbReference>
<evidence type="ECO:0000256" key="3">
    <source>
        <dbReference type="ARBA" id="ARBA00023163"/>
    </source>
</evidence>
<keyword evidence="4" id="KW-0238">DNA-binding</keyword>
<keyword evidence="2 4" id="KW-0805">Transcription regulation</keyword>
<dbReference type="PANTHER" id="PTHR30265">
    <property type="entry name" value="RHO-INTERACTING TRANSCRIPTION TERMINATION FACTOR NUSG"/>
    <property type="match status" value="1"/>
</dbReference>
<gene>
    <name evidence="4 6" type="primary">rfaH</name>
    <name evidence="6" type="ORF">FOF44_06735</name>
</gene>